<dbReference type="Proteomes" id="UP000199197">
    <property type="component" value="Unassembled WGS sequence"/>
</dbReference>
<proteinExistence type="predicted"/>
<dbReference type="OrthoDB" id="9963778at2"/>
<name>A0A0P1MP20_9BACT</name>
<keyword evidence="2" id="KW-1185">Reference proteome</keyword>
<reference evidence="2" key="1">
    <citation type="submission" date="2015-11" db="EMBL/GenBank/DDBJ databases">
        <authorList>
            <person name="Varghese N."/>
        </authorList>
    </citation>
    <scope>NUCLEOTIDE SEQUENCE [LARGE SCALE GENOMIC DNA]</scope>
    <source>
        <strain evidence="2">JGI-23</strain>
    </source>
</reference>
<organism evidence="1 2">
    <name type="scientific">Candidatus Chryseopegocella kryptomonas</name>
    <dbReference type="NCBI Taxonomy" id="1633643"/>
    <lineage>
        <taxon>Bacteria</taxon>
        <taxon>Pseudomonadati</taxon>
        <taxon>Candidatus Kryptoniota</taxon>
        <taxon>Candidatus Chryseopegocella</taxon>
    </lineage>
</organism>
<gene>
    <name evidence="1" type="ORF">JGI23_00315</name>
</gene>
<sequence length="133" mass="15477">MKKVLSSLLIFILALNFTQKQNKFVSTSFKLKKLSNDRAILQIFLTPTPGIHINSQPAPEISFESKDLKIVDVKFEVDEKNYLNTKKPISFYLVLNSKNLNAITGKFTYFYCFEKEGWCSKFTEKFEIKLPEH</sequence>
<evidence type="ECO:0000313" key="2">
    <source>
        <dbReference type="Proteomes" id="UP000199197"/>
    </source>
</evidence>
<dbReference type="AlphaFoldDB" id="A0A0P1MP20"/>
<dbReference type="EMBL" id="CZVW01000003">
    <property type="protein sequence ID" value="CUS97575.1"/>
    <property type="molecule type" value="Genomic_DNA"/>
</dbReference>
<protein>
    <submittedName>
        <fullName evidence="1">Uncharacterized protein</fullName>
    </submittedName>
</protein>
<evidence type="ECO:0000313" key="1">
    <source>
        <dbReference type="EMBL" id="CUS97575.1"/>
    </source>
</evidence>
<dbReference type="RefSeq" id="WP_092347444.1">
    <property type="nucleotide sequence ID" value="NZ_CZVW01000003.1"/>
</dbReference>
<accession>A0A0P1MP20</accession>